<sequence>MVRRLLIAGCVLAAVAAAGGYALWRRAGGGELVTMTRSGGLRGVVQTVSVGDDGGVRVGGRDRDRLPAGRLADLKARLDAAEVDAWPPRLMDDQVRDYYQYDITLRRRTFTTNVPDRLPGLAPVVEALTDLLGQHPT</sequence>
<comment type="caution">
    <text evidence="1">The sequence shown here is derived from an EMBL/GenBank/DDBJ whole genome shotgun (WGS) entry which is preliminary data.</text>
</comment>
<accession>A0ABN3HUR0</accession>
<evidence type="ECO:0000313" key="1">
    <source>
        <dbReference type="EMBL" id="GAA2387897.1"/>
    </source>
</evidence>
<name>A0ABN3HUR0_9ACTN</name>
<evidence type="ECO:0000313" key="2">
    <source>
        <dbReference type="Proteomes" id="UP001501444"/>
    </source>
</evidence>
<dbReference type="Proteomes" id="UP001501444">
    <property type="component" value="Unassembled WGS sequence"/>
</dbReference>
<gene>
    <name evidence="1" type="ORF">GCM10010170_099080</name>
</gene>
<proteinExistence type="predicted"/>
<reference evidence="1 2" key="1">
    <citation type="journal article" date="2019" name="Int. J. Syst. Evol. Microbiol.">
        <title>The Global Catalogue of Microorganisms (GCM) 10K type strain sequencing project: providing services to taxonomists for standard genome sequencing and annotation.</title>
        <authorList>
            <consortium name="The Broad Institute Genomics Platform"/>
            <consortium name="The Broad Institute Genome Sequencing Center for Infectious Disease"/>
            <person name="Wu L."/>
            <person name="Ma J."/>
        </authorList>
    </citation>
    <scope>NUCLEOTIDE SEQUENCE [LARGE SCALE GENOMIC DNA]</scope>
    <source>
        <strain evidence="1 2">JCM 3272</strain>
    </source>
</reference>
<protein>
    <recommendedName>
        <fullName evidence="3">DUF3014 domain-containing protein</fullName>
    </recommendedName>
</protein>
<evidence type="ECO:0008006" key="3">
    <source>
        <dbReference type="Google" id="ProtNLM"/>
    </source>
</evidence>
<keyword evidence="2" id="KW-1185">Reference proteome</keyword>
<dbReference type="EMBL" id="BAAARV010000109">
    <property type="protein sequence ID" value="GAA2387897.1"/>
    <property type="molecule type" value="Genomic_DNA"/>
</dbReference>
<organism evidence="1 2">
    <name type="scientific">Dactylosporangium salmoneum</name>
    <dbReference type="NCBI Taxonomy" id="53361"/>
    <lineage>
        <taxon>Bacteria</taxon>
        <taxon>Bacillati</taxon>
        <taxon>Actinomycetota</taxon>
        <taxon>Actinomycetes</taxon>
        <taxon>Micromonosporales</taxon>
        <taxon>Micromonosporaceae</taxon>
        <taxon>Dactylosporangium</taxon>
    </lineage>
</organism>
<dbReference type="RefSeq" id="WP_344619708.1">
    <property type="nucleotide sequence ID" value="NZ_BAAARV010000109.1"/>
</dbReference>